<proteinExistence type="predicted"/>
<reference evidence="2 3" key="1">
    <citation type="submission" date="2013-11" db="EMBL/GenBank/DDBJ databases">
        <title>Genome sequencing of Stegodyphus mimosarum.</title>
        <authorList>
            <person name="Bechsgaard J."/>
        </authorList>
    </citation>
    <scope>NUCLEOTIDE SEQUENCE [LARGE SCALE GENOMIC DNA]</scope>
</reference>
<feature type="region of interest" description="Disordered" evidence="1">
    <location>
        <begin position="59"/>
        <end position="106"/>
    </location>
</feature>
<organism evidence="2 3">
    <name type="scientific">Stegodyphus mimosarum</name>
    <name type="common">African social velvet spider</name>
    <dbReference type="NCBI Taxonomy" id="407821"/>
    <lineage>
        <taxon>Eukaryota</taxon>
        <taxon>Metazoa</taxon>
        <taxon>Ecdysozoa</taxon>
        <taxon>Arthropoda</taxon>
        <taxon>Chelicerata</taxon>
        <taxon>Arachnida</taxon>
        <taxon>Araneae</taxon>
        <taxon>Araneomorphae</taxon>
        <taxon>Entelegynae</taxon>
        <taxon>Eresoidea</taxon>
        <taxon>Eresidae</taxon>
        <taxon>Stegodyphus</taxon>
    </lineage>
</organism>
<dbReference type="AlphaFoldDB" id="A0A087UAN7"/>
<accession>A0A087UAN7</accession>
<gene>
    <name evidence="2" type="ORF">X975_12742</name>
</gene>
<dbReference type="EMBL" id="KK119032">
    <property type="protein sequence ID" value="KFM74426.1"/>
    <property type="molecule type" value="Genomic_DNA"/>
</dbReference>
<keyword evidence="3" id="KW-1185">Reference proteome</keyword>
<feature type="non-terminal residue" evidence="2">
    <location>
        <position position="185"/>
    </location>
</feature>
<protein>
    <submittedName>
        <fullName evidence="2">Uncharacterized protein</fullName>
    </submittedName>
</protein>
<name>A0A087UAN7_STEMI</name>
<evidence type="ECO:0000313" key="2">
    <source>
        <dbReference type="EMBL" id="KFM74426.1"/>
    </source>
</evidence>
<evidence type="ECO:0000256" key="1">
    <source>
        <dbReference type="SAM" id="MobiDB-lite"/>
    </source>
</evidence>
<sequence length="185" mass="20773">MIDPWITDEPYSCDINIPECNINNDDPFEVIRLRRLLENSILKVEKENLELIQKEKKRVPYKNNTSKSRDINAVQSEQKSSSSQRSSSVKELPAAPNRPKSVGKSSILDSVKKNSSVYSSNLQDLHAGFSTDGDPSVYSRNRIEQSNVLFLNQFSSSLLLNSMKKRVLQAESKAVYTPCAVPLAP</sequence>
<feature type="compositionally biased region" description="Low complexity" evidence="1">
    <location>
        <begin position="74"/>
        <end position="91"/>
    </location>
</feature>
<evidence type="ECO:0000313" key="3">
    <source>
        <dbReference type="Proteomes" id="UP000054359"/>
    </source>
</evidence>
<dbReference type="Proteomes" id="UP000054359">
    <property type="component" value="Unassembled WGS sequence"/>
</dbReference>